<reference evidence="2 4" key="1">
    <citation type="journal article" date="2010" name="BMC Genomics">
        <title>Combination of measures distinguishes pre-miRNAs from other stem-loops in the genome of the newly sequenced Anopheles darlingi.</title>
        <authorList>
            <person name="Mendes N.D."/>
            <person name="Freitas A.T."/>
            <person name="Vasconcelos A.T."/>
            <person name="Sagot M.F."/>
        </authorList>
    </citation>
    <scope>NUCLEOTIDE SEQUENCE</scope>
</reference>
<evidence type="ECO:0000313" key="2">
    <source>
        <dbReference type="EMBL" id="ETN66531.1"/>
    </source>
</evidence>
<proteinExistence type="predicted"/>
<gene>
    <name evidence="2" type="ORF">AND_001679</name>
</gene>
<reference evidence="2" key="3">
    <citation type="journal article" date="2013" name="Nucleic Acids Res.">
        <title>The genome of Anopheles darlingi, the main neotropical malaria vector.</title>
        <authorList>
            <person name="Marinotti O."/>
            <person name="Cerqueira G.C."/>
            <person name="de Almeida L.G."/>
            <person name="Ferro M.I."/>
            <person name="Loreto E.L."/>
            <person name="Zaha A."/>
            <person name="Teixeira S.M."/>
            <person name="Wespiser A.R."/>
            <person name="Almeida E Silva A."/>
            <person name="Schlindwein A.D."/>
            <person name="Pacheco A.C."/>
            <person name="Silva A.L."/>
            <person name="Graveley B.R."/>
            <person name="Walenz B.P."/>
            <person name="Lima Bde A."/>
            <person name="Ribeiro C.A."/>
            <person name="Nunes-Silva C.G."/>
            <person name="de Carvalho C.R."/>
            <person name="Soares C.M."/>
            <person name="de Menezes C.B."/>
            <person name="Matiolli C."/>
            <person name="Caffrey D."/>
            <person name="Araujo D.A."/>
            <person name="de Oliveira D.M."/>
            <person name="Golenbock D."/>
            <person name="Grisard E.C."/>
            <person name="Fantinatti-Garboggini F."/>
            <person name="de Carvalho F.M."/>
            <person name="Barcellos F.G."/>
            <person name="Prosdocimi F."/>
            <person name="May G."/>
            <person name="Azevedo Junior G.M."/>
            <person name="Guimaraes G.M."/>
            <person name="Goldman G.H."/>
            <person name="Padilha I.Q."/>
            <person name="Batista Jda S."/>
            <person name="Ferro J.A."/>
            <person name="Ribeiro J.M."/>
            <person name="Fietto J.L."/>
            <person name="Dabbas K.M."/>
            <person name="Cerdeira L."/>
            <person name="Agnez-Lima L.F."/>
            <person name="Brocchi M."/>
            <person name="de Carvalho M.O."/>
            <person name="Teixeira Mde M."/>
            <person name="Diniz Maia Mde M."/>
            <person name="Goldman M.H."/>
            <person name="Cruz Schneider M.P."/>
            <person name="Felipe M.S."/>
            <person name="Hungria M."/>
            <person name="Nicolas M.F."/>
            <person name="Pereira M."/>
            <person name="Montes M.A."/>
            <person name="Cantao M.E."/>
            <person name="Vincentz M."/>
            <person name="Rafael M.S."/>
            <person name="Silverman N."/>
            <person name="Stoco P.H."/>
            <person name="Souza R.C."/>
            <person name="Vicentini R."/>
            <person name="Gazzinelli R.T."/>
            <person name="Neves Rde O."/>
            <person name="Silva R."/>
            <person name="Astolfi-Filho S."/>
            <person name="Maciel T.E."/>
            <person name="Urmenyi T.P."/>
            <person name="Tadei W.P."/>
            <person name="Camargo E.P."/>
            <person name="de Vasconcelos A.T."/>
        </authorList>
    </citation>
    <scope>NUCLEOTIDE SEQUENCE</scope>
</reference>
<dbReference type="Proteomes" id="UP000000673">
    <property type="component" value="Unassembled WGS sequence"/>
</dbReference>
<feature type="region of interest" description="Disordered" evidence="1">
    <location>
        <begin position="213"/>
        <end position="234"/>
    </location>
</feature>
<feature type="compositionally biased region" description="Polar residues" evidence="1">
    <location>
        <begin position="225"/>
        <end position="234"/>
    </location>
</feature>
<organism evidence="2">
    <name type="scientific">Anopheles darlingi</name>
    <name type="common">Mosquito</name>
    <dbReference type="NCBI Taxonomy" id="43151"/>
    <lineage>
        <taxon>Eukaryota</taxon>
        <taxon>Metazoa</taxon>
        <taxon>Ecdysozoa</taxon>
        <taxon>Arthropoda</taxon>
        <taxon>Hexapoda</taxon>
        <taxon>Insecta</taxon>
        <taxon>Pterygota</taxon>
        <taxon>Neoptera</taxon>
        <taxon>Endopterygota</taxon>
        <taxon>Diptera</taxon>
        <taxon>Nematocera</taxon>
        <taxon>Culicoidea</taxon>
        <taxon>Culicidae</taxon>
        <taxon>Anophelinae</taxon>
        <taxon>Anopheles</taxon>
    </lineage>
</organism>
<dbReference type="AlphaFoldDB" id="W5JQY5"/>
<reference evidence="2" key="2">
    <citation type="submission" date="2010-05" db="EMBL/GenBank/DDBJ databases">
        <authorList>
            <person name="Almeida L.G."/>
            <person name="Nicolas M.F."/>
            <person name="Souza R.C."/>
            <person name="Vasconcelos A.T.R."/>
        </authorList>
    </citation>
    <scope>NUCLEOTIDE SEQUENCE</scope>
</reference>
<accession>W5JQY5</accession>
<feature type="region of interest" description="Disordered" evidence="1">
    <location>
        <begin position="133"/>
        <end position="185"/>
    </location>
</feature>
<dbReference type="EMBL" id="ADMH02000429">
    <property type="protein sequence ID" value="ETN66531.1"/>
    <property type="molecule type" value="Genomic_DNA"/>
</dbReference>
<dbReference type="EnsemblMetazoa" id="ADAC001679-RA">
    <property type="protein sequence ID" value="ADAC001679-PA"/>
    <property type="gene ID" value="ADAC001679"/>
</dbReference>
<keyword evidence="4" id="KW-1185">Reference proteome</keyword>
<evidence type="ECO:0000313" key="4">
    <source>
        <dbReference type="Proteomes" id="UP000000673"/>
    </source>
</evidence>
<protein>
    <submittedName>
        <fullName evidence="2 3">Uncharacterized protein</fullName>
    </submittedName>
</protein>
<dbReference type="VEuPathDB" id="VectorBase:ADAC001679"/>
<evidence type="ECO:0000313" key="3">
    <source>
        <dbReference type="EnsemblMetazoa" id="ADAC001679-PA"/>
    </source>
</evidence>
<feature type="compositionally biased region" description="Low complexity" evidence="1">
    <location>
        <begin position="172"/>
        <end position="185"/>
    </location>
</feature>
<reference evidence="3" key="4">
    <citation type="submission" date="2015-06" db="UniProtKB">
        <authorList>
            <consortium name="EnsemblMetazoa"/>
        </authorList>
    </citation>
    <scope>IDENTIFICATION</scope>
</reference>
<evidence type="ECO:0000256" key="1">
    <source>
        <dbReference type="SAM" id="MobiDB-lite"/>
    </source>
</evidence>
<sequence length="234" mass="25116">METRGTKCGNCSVLVAGKQGNDRGTSGTGTTNTRYAKVDTVAPKGARIPPRIAVAVFECHSYEWREALVPSGATATAAGICAKLYAKHPFRSPNMAGPEHGYRTLVRPSDFRFRPAAAAAALRPFIFRNRRTRQSHLSHRAALPPARRVGKHFNVQDNGEPVRSRTAQPLTSQEQQQQQQHSSSSAFLGGCGAGIALQSRPLLRDFPLLEGHQPVAVGSGGSRAPVSQLSSNLL</sequence>
<dbReference type="HOGENOM" id="CLU_1185884_0_0_1"/>
<name>W5JQY5_ANODA</name>